<name>A0A645IJT4_9ZZZZ</name>
<dbReference type="EMBL" id="VSSQ01111042">
    <property type="protein sequence ID" value="MPN48574.1"/>
    <property type="molecule type" value="Genomic_DNA"/>
</dbReference>
<evidence type="ECO:0000313" key="2">
    <source>
        <dbReference type="EMBL" id="MPN48574.1"/>
    </source>
</evidence>
<dbReference type="AlphaFoldDB" id="A0A645IJT4"/>
<protein>
    <recommendedName>
        <fullName evidence="1">DUF4367 domain-containing protein</fullName>
    </recommendedName>
</protein>
<feature type="domain" description="DUF4367" evidence="1">
    <location>
        <begin position="1"/>
        <end position="98"/>
    </location>
</feature>
<dbReference type="Pfam" id="PF14285">
    <property type="entry name" value="DUF4367"/>
    <property type="match status" value="1"/>
</dbReference>
<comment type="caution">
    <text evidence="2">The sequence shown here is derived from an EMBL/GenBank/DDBJ whole genome shotgun (WGS) entry which is preliminary data.</text>
</comment>
<evidence type="ECO:0000259" key="1">
    <source>
        <dbReference type="Pfam" id="PF14285"/>
    </source>
</evidence>
<dbReference type="InterPro" id="IPR025377">
    <property type="entry name" value="DUF4367"/>
</dbReference>
<reference evidence="2" key="1">
    <citation type="submission" date="2019-08" db="EMBL/GenBank/DDBJ databases">
        <authorList>
            <person name="Kucharzyk K."/>
            <person name="Murdoch R.W."/>
            <person name="Higgins S."/>
            <person name="Loffler F."/>
        </authorList>
    </citation>
    <scope>NUCLEOTIDE SEQUENCE</scope>
</reference>
<proteinExistence type="predicted"/>
<sequence>MPEGYEVTEMSSSDSLKKIVLKNADSTKIIYTEYESDSSLSVDTEDASLIETIKINGHDGTLSEKDSTTTVVWKMAGHLFVVQGQLSADEAIKIAQNVKFVN</sequence>
<organism evidence="2">
    <name type="scientific">bioreactor metagenome</name>
    <dbReference type="NCBI Taxonomy" id="1076179"/>
    <lineage>
        <taxon>unclassified sequences</taxon>
        <taxon>metagenomes</taxon>
        <taxon>ecological metagenomes</taxon>
    </lineage>
</organism>
<accession>A0A645IJT4</accession>
<gene>
    <name evidence="2" type="ORF">SDC9_196184</name>
</gene>